<keyword evidence="7" id="KW-1133">Transmembrane helix</keyword>
<dbReference type="SUPFAM" id="SSF53850">
    <property type="entry name" value="Periplasmic binding protein-like II"/>
    <property type="match status" value="1"/>
</dbReference>
<dbReference type="Proteomes" id="UP000293398">
    <property type="component" value="Unassembled WGS sequence"/>
</dbReference>
<evidence type="ECO:0000256" key="7">
    <source>
        <dbReference type="SAM" id="Phobius"/>
    </source>
</evidence>
<feature type="transmembrane region" description="Helical" evidence="7">
    <location>
        <begin position="32"/>
        <end position="50"/>
    </location>
</feature>
<evidence type="ECO:0000313" key="8">
    <source>
        <dbReference type="EMBL" id="RZT92734.1"/>
    </source>
</evidence>
<dbReference type="Gene3D" id="3.40.190.10">
    <property type="entry name" value="Periplasmic binding protein-like II"/>
    <property type="match status" value="2"/>
</dbReference>
<dbReference type="GO" id="GO:1901359">
    <property type="term" value="F:tungstate binding"/>
    <property type="evidence" value="ECO:0007669"/>
    <property type="project" value="UniProtKB-ARBA"/>
</dbReference>
<gene>
    <name evidence="8" type="ORF">EV681_3492</name>
</gene>
<keyword evidence="7" id="KW-0812">Transmembrane</keyword>
<evidence type="ECO:0000256" key="2">
    <source>
        <dbReference type="ARBA" id="ARBA00022505"/>
    </source>
</evidence>
<dbReference type="PANTHER" id="PTHR30632:SF0">
    <property type="entry name" value="SULFATE-BINDING PROTEIN"/>
    <property type="match status" value="1"/>
</dbReference>
<keyword evidence="9" id="KW-1185">Reference proteome</keyword>
<dbReference type="PIRSF" id="PIRSF004846">
    <property type="entry name" value="ModA"/>
    <property type="match status" value="1"/>
</dbReference>
<dbReference type="PANTHER" id="PTHR30632">
    <property type="entry name" value="MOLYBDATE-BINDING PERIPLASMIC PROTEIN"/>
    <property type="match status" value="1"/>
</dbReference>
<evidence type="ECO:0000256" key="4">
    <source>
        <dbReference type="ARBA" id="ARBA00022729"/>
    </source>
</evidence>
<protein>
    <submittedName>
        <fullName evidence="8">Molybdate transport system substrate-binding protein</fullName>
    </submittedName>
</protein>
<evidence type="ECO:0000313" key="9">
    <source>
        <dbReference type="Proteomes" id="UP000293398"/>
    </source>
</evidence>
<evidence type="ECO:0000256" key="3">
    <source>
        <dbReference type="ARBA" id="ARBA00022723"/>
    </source>
</evidence>
<dbReference type="FunFam" id="3.40.190.10:FF:000035">
    <property type="entry name" value="Molybdate ABC transporter substrate-binding protein"/>
    <property type="match status" value="1"/>
</dbReference>
<proteinExistence type="inferred from homology"/>
<dbReference type="GO" id="GO:0015689">
    <property type="term" value="P:molybdate ion transport"/>
    <property type="evidence" value="ECO:0007669"/>
    <property type="project" value="InterPro"/>
</dbReference>
<dbReference type="InterPro" id="IPR005950">
    <property type="entry name" value="ModA"/>
</dbReference>
<keyword evidence="7" id="KW-0472">Membrane</keyword>
<dbReference type="GO" id="GO:0030973">
    <property type="term" value="F:molybdate ion binding"/>
    <property type="evidence" value="ECO:0007669"/>
    <property type="project" value="UniProtKB-ARBA"/>
</dbReference>
<comment type="caution">
    <text evidence="8">The sequence shown here is derived from an EMBL/GenBank/DDBJ whole genome shotgun (WGS) entry which is preliminary data.</text>
</comment>
<dbReference type="GO" id="GO:0046872">
    <property type="term" value="F:metal ion binding"/>
    <property type="evidence" value="ECO:0007669"/>
    <property type="project" value="UniProtKB-KW"/>
</dbReference>
<dbReference type="InterPro" id="IPR050682">
    <property type="entry name" value="ModA/WtpA"/>
</dbReference>
<accession>A0A4Q7VA36</accession>
<dbReference type="Pfam" id="PF13531">
    <property type="entry name" value="SBP_bac_11"/>
    <property type="match status" value="1"/>
</dbReference>
<comment type="similarity">
    <text evidence="1">Belongs to the bacterial solute-binding protein ModA family.</text>
</comment>
<feature type="binding site" evidence="6">
    <location>
        <position position="197"/>
    </location>
    <ligand>
        <name>molybdate</name>
        <dbReference type="ChEBI" id="CHEBI:36264"/>
    </ligand>
</feature>
<feature type="binding site" evidence="6">
    <location>
        <position position="88"/>
    </location>
    <ligand>
        <name>molybdate</name>
        <dbReference type="ChEBI" id="CHEBI:36264"/>
    </ligand>
</feature>
<dbReference type="NCBIfam" id="TIGR01256">
    <property type="entry name" value="modA"/>
    <property type="match status" value="1"/>
</dbReference>
<evidence type="ECO:0000256" key="6">
    <source>
        <dbReference type="PIRSR" id="PIRSR004846-1"/>
    </source>
</evidence>
<reference evidence="8 9" key="1">
    <citation type="submission" date="2019-02" db="EMBL/GenBank/DDBJ databases">
        <title>Genomic Encyclopedia of Type Strains, Phase IV (KMG-IV): sequencing the most valuable type-strain genomes for metagenomic binning, comparative biology and taxonomic classification.</title>
        <authorList>
            <person name="Goeker M."/>
        </authorList>
    </citation>
    <scope>NUCLEOTIDE SEQUENCE [LARGE SCALE GENOMIC DNA]</scope>
    <source>
        <strain evidence="8 9">DSM 23814</strain>
    </source>
</reference>
<keyword evidence="2 6" id="KW-0500">Molybdenum</keyword>
<keyword evidence="3 6" id="KW-0479">Metal-binding</keyword>
<feature type="binding site" evidence="6">
    <location>
        <position position="60"/>
    </location>
    <ligand>
        <name>molybdate</name>
        <dbReference type="ChEBI" id="CHEBI:36264"/>
    </ligand>
</feature>
<organism evidence="8 9">
    <name type="scientific">Advenella incenata</name>
    <dbReference type="NCBI Taxonomy" id="267800"/>
    <lineage>
        <taxon>Bacteria</taxon>
        <taxon>Pseudomonadati</taxon>
        <taxon>Pseudomonadota</taxon>
        <taxon>Betaproteobacteria</taxon>
        <taxon>Burkholderiales</taxon>
        <taxon>Alcaligenaceae</taxon>
    </lineage>
</organism>
<sequence length="278" mass="29751">MNVSGTGTRYLFNVHFLQEAMKQNNIRRYRRVHALAVGLVFSVASLAAGADTLTVSAASSLTNVFKEVAAAYSKAHPDTHIQYNFAASGALVQQIRQGAPVDVFASADQKSMDDAAKGGLLDEATRKNFVRNEVVLIVPASSNGAVRDLQSLEASAVKRIAVGNVASVPVGRYTREGLEKSGQWDKLASKFIFAENVRQVLDYVSRGEVQAGFVYATDAAVRSDKVSVVQTLPINTLVSYPVAVIKSSAHAAQARSFVQFLDSAPAQAIFANAGFKKP</sequence>
<name>A0A4Q7VA36_9BURK</name>
<feature type="binding site" evidence="6">
    <location>
        <position position="215"/>
    </location>
    <ligand>
        <name>molybdate</name>
        <dbReference type="ChEBI" id="CHEBI:36264"/>
    </ligand>
</feature>
<dbReference type="AlphaFoldDB" id="A0A4Q7VA36"/>
<evidence type="ECO:0000256" key="1">
    <source>
        <dbReference type="ARBA" id="ARBA00009175"/>
    </source>
</evidence>
<evidence type="ECO:0000256" key="5">
    <source>
        <dbReference type="ARBA" id="ARBA00062515"/>
    </source>
</evidence>
<comment type="subunit">
    <text evidence="5">The complex is composed of two ATP-binding proteins (ModC), two transmembrane proteins (ModB) and a solute-binding protein (ModA).</text>
</comment>
<dbReference type="EMBL" id="SHKO01000003">
    <property type="protein sequence ID" value="RZT92734.1"/>
    <property type="molecule type" value="Genomic_DNA"/>
</dbReference>
<keyword evidence="4" id="KW-0732">Signal</keyword>